<dbReference type="Pfam" id="PF13619">
    <property type="entry name" value="KTSC"/>
    <property type="match status" value="1"/>
</dbReference>
<feature type="domain" description="KTSC" evidence="1">
    <location>
        <begin position="11"/>
        <end position="66"/>
    </location>
</feature>
<proteinExistence type="predicted"/>
<dbReference type="InterPro" id="IPR025309">
    <property type="entry name" value="KTSC_dom"/>
</dbReference>
<evidence type="ECO:0000259" key="1">
    <source>
        <dbReference type="Pfam" id="PF13619"/>
    </source>
</evidence>
<comment type="caution">
    <text evidence="2">The sequence shown here is derived from an EMBL/GenBank/DDBJ whole genome shotgun (WGS) entry which is preliminary data.</text>
</comment>
<dbReference type="RefSeq" id="WP_275119418.1">
    <property type="nucleotide sequence ID" value="NZ_JAOTPO010000011.1"/>
</dbReference>
<accession>A0ABT5VKN7</accession>
<dbReference type="EMBL" id="JAOTPO010000011">
    <property type="protein sequence ID" value="MDE5414809.1"/>
    <property type="molecule type" value="Genomic_DNA"/>
</dbReference>
<sequence length="72" mass="8617">MTLSYTNIDTENIESVAYDKTTKKFHVRFKTGDLYIYYAVTEQSYVSFMSANDKEAYYLNEIKDQYEERRVS</sequence>
<evidence type="ECO:0000313" key="3">
    <source>
        <dbReference type="Proteomes" id="UP001148125"/>
    </source>
</evidence>
<reference evidence="2" key="1">
    <citation type="submission" date="2024-05" db="EMBL/GenBank/DDBJ databases">
        <title>Alkalihalobacillus sp. strain MEB203 novel alkaliphilic bacterium from Lonar Lake, India.</title>
        <authorList>
            <person name="Joshi A."/>
            <person name="Thite S."/>
            <person name="Mengade P."/>
        </authorList>
    </citation>
    <scope>NUCLEOTIDE SEQUENCE</scope>
    <source>
        <strain evidence="2">MEB 203</strain>
    </source>
</reference>
<evidence type="ECO:0000313" key="2">
    <source>
        <dbReference type="EMBL" id="MDE5414809.1"/>
    </source>
</evidence>
<protein>
    <submittedName>
        <fullName evidence="2">KTSC domain-containing protein</fullName>
    </submittedName>
</protein>
<keyword evidence="3" id="KW-1185">Reference proteome</keyword>
<organism evidence="2 3">
    <name type="scientific">Alkalihalobacterium chitinilyticum</name>
    <dbReference type="NCBI Taxonomy" id="2980103"/>
    <lineage>
        <taxon>Bacteria</taxon>
        <taxon>Bacillati</taxon>
        <taxon>Bacillota</taxon>
        <taxon>Bacilli</taxon>
        <taxon>Bacillales</taxon>
        <taxon>Bacillaceae</taxon>
        <taxon>Alkalihalobacterium</taxon>
    </lineage>
</organism>
<gene>
    <name evidence="2" type="ORF">N7Z68_15730</name>
</gene>
<name>A0ABT5VKN7_9BACI</name>
<dbReference type="Proteomes" id="UP001148125">
    <property type="component" value="Unassembled WGS sequence"/>
</dbReference>